<evidence type="ECO:0000256" key="2">
    <source>
        <dbReference type="ARBA" id="ARBA00007104"/>
    </source>
</evidence>
<evidence type="ECO:0000256" key="6">
    <source>
        <dbReference type="ARBA" id="ARBA00022989"/>
    </source>
</evidence>
<evidence type="ECO:0000256" key="4">
    <source>
        <dbReference type="ARBA" id="ARBA00022729"/>
    </source>
</evidence>
<keyword evidence="4 10" id="KW-0732">Signal</keyword>
<dbReference type="Pfam" id="PF01105">
    <property type="entry name" value="EMP24_GP25L"/>
    <property type="match status" value="1"/>
</dbReference>
<keyword evidence="5" id="KW-0256">Endoplasmic reticulum</keyword>
<comment type="subcellular location">
    <subcellularLocation>
        <location evidence="1">Endoplasmic reticulum membrane</location>
        <topology evidence="1">Single-pass type I membrane protein</topology>
    </subcellularLocation>
    <subcellularLocation>
        <location evidence="8">Membrane</location>
        <topology evidence="8">Single-pass type I membrane protein</topology>
    </subcellularLocation>
</comment>
<dbReference type="RefSeq" id="XP_030224576.1">
    <property type="nucleotide sequence ID" value="XM_030368716.1"/>
</dbReference>
<evidence type="ECO:0000256" key="5">
    <source>
        <dbReference type="ARBA" id="ARBA00022824"/>
    </source>
</evidence>
<keyword evidence="9" id="KW-0175">Coiled coil</keyword>
<organism evidence="12 13">
    <name type="scientific">Gadus morhua</name>
    <name type="common">Atlantic cod</name>
    <dbReference type="NCBI Taxonomy" id="8049"/>
    <lineage>
        <taxon>Eukaryota</taxon>
        <taxon>Metazoa</taxon>
        <taxon>Chordata</taxon>
        <taxon>Craniata</taxon>
        <taxon>Vertebrata</taxon>
        <taxon>Euteleostomi</taxon>
        <taxon>Actinopterygii</taxon>
        <taxon>Neopterygii</taxon>
        <taxon>Teleostei</taxon>
        <taxon>Neoteleostei</taxon>
        <taxon>Acanthomorphata</taxon>
        <taxon>Zeiogadaria</taxon>
        <taxon>Gadariae</taxon>
        <taxon>Gadiformes</taxon>
        <taxon>Gadoidei</taxon>
        <taxon>Gadidae</taxon>
        <taxon>Gadus</taxon>
    </lineage>
</organism>
<feature type="chain" id="PRO_5046570525" evidence="10">
    <location>
        <begin position="22"/>
        <end position="241"/>
    </location>
</feature>
<proteinExistence type="inferred from homology"/>
<dbReference type="Ensembl" id="ENSGMOT00000012517.2">
    <property type="protein sequence ID" value="ENSGMOP00000012190.2"/>
    <property type="gene ID" value="ENSGMOG00000011405.2"/>
</dbReference>
<protein>
    <submittedName>
        <fullName evidence="12">Transmembrane emp24 domain-containing protein 9-like</fullName>
    </submittedName>
</protein>
<evidence type="ECO:0000259" key="11">
    <source>
        <dbReference type="PROSITE" id="PS50866"/>
    </source>
</evidence>
<evidence type="ECO:0000256" key="1">
    <source>
        <dbReference type="ARBA" id="ARBA00004115"/>
    </source>
</evidence>
<feature type="coiled-coil region" evidence="9">
    <location>
        <begin position="127"/>
        <end position="154"/>
    </location>
</feature>
<evidence type="ECO:0000256" key="7">
    <source>
        <dbReference type="ARBA" id="ARBA00023136"/>
    </source>
</evidence>
<keyword evidence="13" id="KW-1185">Reference proteome</keyword>
<dbReference type="PANTHER" id="PTHR22811">
    <property type="entry name" value="TRANSMEMBRANE EMP24 DOMAIN-CONTAINING PROTEIN"/>
    <property type="match status" value="1"/>
</dbReference>
<keyword evidence="7" id="KW-0472">Membrane</keyword>
<dbReference type="GeneTree" id="ENSGT00940000159747"/>
<accession>A0A8C5F771</accession>
<reference evidence="12" key="1">
    <citation type="submission" date="2025-08" db="UniProtKB">
        <authorList>
            <consortium name="Ensembl"/>
        </authorList>
    </citation>
    <scope>IDENTIFICATION</scope>
</reference>
<evidence type="ECO:0000256" key="10">
    <source>
        <dbReference type="SAM" id="SignalP"/>
    </source>
</evidence>
<sequence length="241" mass="27612">MQLCVLYLVLLLNACCSFVSCLYLYMGHTETKCFLQDVAMEIKIVGNYRAQLKEGHLPAPQILGMLVDVKDPDKRVILSRQYGSEGRFTFMSQTPGKHQICLHSNSSSFAVSPEDMLWVHLDIHVEKKSLKDRLNALQHKIEMLTEQVNQINREINYQKYREERFTQTSESTLNRVWSSILCTLMGIVAIAALNSRTFKSLNVIEAEDSQTFLKPDIFINLKPKELIIPKSASSHVSYIRL</sequence>
<evidence type="ECO:0000256" key="3">
    <source>
        <dbReference type="ARBA" id="ARBA00022692"/>
    </source>
</evidence>
<dbReference type="InterPro" id="IPR009038">
    <property type="entry name" value="GOLD_dom"/>
</dbReference>
<reference evidence="12" key="2">
    <citation type="submission" date="2025-09" db="UniProtKB">
        <authorList>
            <consortium name="Ensembl"/>
        </authorList>
    </citation>
    <scope>IDENTIFICATION</scope>
</reference>
<dbReference type="OrthoDB" id="3427at2759"/>
<feature type="signal peptide" evidence="10">
    <location>
        <begin position="1"/>
        <end position="21"/>
    </location>
</feature>
<comment type="similarity">
    <text evidence="2 8">Belongs to the EMP24/GP25L family.</text>
</comment>
<dbReference type="PROSITE" id="PS50866">
    <property type="entry name" value="GOLD"/>
    <property type="match status" value="1"/>
</dbReference>
<dbReference type="AlphaFoldDB" id="A0A8C5F771"/>
<feature type="domain" description="GOLD" evidence="11">
    <location>
        <begin position="31"/>
        <end position="125"/>
    </location>
</feature>
<dbReference type="InterPro" id="IPR015720">
    <property type="entry name" value="Emp24-like"/>
</dbReference>
<keyword evidence="3 8" id="KW-0812">Transmembrane</keyword>
<dbReference type="Proteomes" id="UP000694546">
    <property type="component" value="Chromosome 10"/>
</dbReference>
<name>A0A8C5F771_GADMO</name>
<gene>
    <name evidence="12" type="primary">LOC115552533</name>
</gene>
<dbReference type="GO" id="GO:0005789">
    <property type="term" value="C:endoplasmic reticulum membrane"/>
    <property type="evidence" value="ECO:0007669"/>
    <property type="project" value="UniProtKB-SubCell"/>
</dbReference>
<evidence type="ECO:0000256" key="8">
    <source>
        <dbReference type="RuleBase" id="RU003827"/>
    </source>
</evidence>
<dbReference type="GeneID" id="115552533"/>
<evidence type="ECO:0000313" key="12">
    <source>
        <dbReference type="Ensembl" id="ENSGMOP00000012190.2"/>
    </source>
</evidence>
<dbReference type="SMART" id="SM01190">
    <property type="entry name" value="EMP24_GP25L"/>
    <property type="match status" value="1"/>
</dbReference>
<keyword evidence="6" id="KW-1133">Transmembrane helix</keyword>
<dbReference type="OMA" id="EHVICIN"/>
<evidence type="ECO:0000313" key="13">
    <source>
        <dbReference type="Proteomes" id="UP000694546"/>
    </source>
</evidence>
<evidence type="ECO:0000256" key="9">
    <source>
        <dbReference type="SAM" id="Coils"/>
    </source>
</evidence>